<dbReference type="PANTHER" id="PTHR33021">
    <property type="entry name" value="BLUE COPPER PROTEIN"/>
    <property type="match status" value="1"/>
</dbReference>
<keyword evidence="4" id="KW-0732">Signal</keyword>
<evidence type="ECO:0000256" key="2">
    <source>
        <dbReference type="ARBA" id="ARBA00023180"/>
    </source>
</evidence>
<evidence type="ECO:0000259" key="5">
    <source>
        <dbReference type="PROSITE" id="PS51485"/>
    </source>
</evidence>
<dbReference type="STRING" id="3469.A0A4Y7K0R2"/>
<dbReference type="PANTHER" id="PTHR33021:SF339">
    <property type="entry name" value="OS07G0570600 PROTEIN"/>
    <property type="match status" value="1"/>
</dbReference>
<dbReference type="EMBL" id="CM010720">
    <property type="protein sequence ID" value="RZC65555.1"/>
    <property type="molecule type" value="Genomic_DNA"/>
</dbReference>
<feature type="domain" description="Phytocyanin" evidence="5">
    <location>
        <begin position="204"/>
        <end position="303"/>
    </location>
</feature>
<reference evidence="6 7" key="1">
    <citation type="journal article" date="2018" name="Science">
        <title>The opium poppy genome and morphinan production.</title>
        <authorList>
            <person name="Guo L."/>
            <person name="Winzer T."/>
            <person name="Yang X."/>
            <person name="Li Y."/>
            <person name="Ning Z."/>
            <person name="He Z."/>
            <person name="Teodor R."/>
            <person name="Lu Y."/>
            <person name="Bowser T.A."/>
            <person name="Graham I.A."/>
            <person name="Ye K."/>
        </authorList>
    </citation>
    <scope>NUCLEOTIDE SEQUENCE [LARGE SCALE GENOMIC DNA]</scope>
    <source>
        <strain evidence="7">cv. HN1</strain>
        <tissue evidence="6">Leaves</tissue>
    </source>
</reference>
<dbReference type="FunFam" id="2.60.40.420:FF:000003">
    <property type="entry name" value="Blue copper"/>
    <property type="match status" value="2"/>
</dbReference>
<dbReference type="InterPro" id="IPR003245">
    <property type="entry name" value="Phytocyanin_dom"/>
</dbReference>
<feature type="compositionally biased region" description="Low complexity" evidence="3">
    <location>
        <begin position="373"/>
        <end position="414"/>
    </location>
</feature>
<evidence type="ECO:0000313" key="7">
    <source>
        <dbReference type="Proteomes" id="UP000316621"/>
    </source>
</evidence>
<evidence type="ECO:0000256" key="1">
    <source>
        <dbReference type="ARBA" id="ARBA00022723"/>
    </source>
</evidence>
<dbReference type="InterPro" id="IPR039391">
    <property type="entry name" value="Phytocyanin-like"/>
</dbReference>
<name>A0A4Y7K0R2_PAPSO</name>
<feature type="domain" description="Phytocyanin" evidence="5">
    <location>
        <begin position="24"/>
        <end position="124"/>
    </location>
</feature>
<feature type="region of interest" description="Disordered" evidence="3">
    <location>
        <begin position="302"/>
        <end position="428"/>
    </location>
</feature>
<evidence type="ECO:0000256" key="3">
    <source>
        <dbReference type="SAM" id="MobiDB-lite"/>
    </source>
</evidence>
<protein>
    <recommendedName>
        <fullName evidence="5">Phytocyanin domain-containing protein</fullName>
    </recommendedName>
</protein>
<dbReference type="SUPFAM" id="SSF49503">
    <property type="entry name" value="Cupredoxins"/>
    <property type="match status" value="2"/>
</dbReference>
<feature type="compositionally biased region" description="Low complexity" evidence="3">
    <location>
        <begin position="123"/>
        <end position="132"/>
    </location>
</feature>
<evidence type="ECO:0000256" key="4">
    <source>
        <dbReference type="SAM" id="SignalP"/>
    </source>
</evidence>
<keyword evidence="2" id="KW-0325">Glycoprotein</keyword>
<gene>
    <name evidence="6" type="ORF">C5167_009245</name>
</gene>
<keyword evidence="7" id="KW-1185">Reference proteome</keyword>
<dbReference type="CDD" id="cd04216">
    <property type="entry name" value="Phytocyanin"/>
    <property type="match status" value="2"/>
</dbReference>
<keyword evidence="1" id="KW-0479">Metal-binding</keyword>
<sequence length="428" mass="44257">MLTLRTLMSLAVTAMFIKSAIGATTHKVGGPDGTWDQITDLTKWAKGVTFKVGDTLDFTYGAQHNVFEVKDKKAYDACDTSDAISSDDSGETPITLSSVGKRFFVCGASDHCAQGMKVTIDTVSSTTPSTPALSPPKPTPSADSPPVSQGTTSEPPPATKPTAPNAGNGGYEFHSCFLLEEMWNLRCLMNLAVTAMFIKYAFGASHIVGAPGGGWDQTTNFDAWTKGETLKVGDTLVFQYAAPHSVFEVPEADYKTCNGNNPISSDTSGNTVITLSSAGKRFFICGITSHCSQGMKLEVEIVGSTPSSPPPKPTTPSPPPPSPATPSPPPPSPATPSRPPPSPATPSPPPIKSPPKATSPPTTPAKSPPKPTTAPSTPATPATPPKSQAGSPSEAPASSPTQTTATGTNSNSGNRGHKETKVLGLKGQ</sequence>
<dbReference type="Gene3D" id="2.60.40.420">
    <property type="entry name" value="Cupredoxins - blue copper proteins"/>
    <property type="match status" value="2"/>
</dbReference>
<dbReference type="OMA" id="YHGGDNT"/>
<dbReference type="PRINTS" id="PR01217">
    <property type="entry name" value="PRICHEXTENSN"/>
</dbReference>
<evidence type="ECO:0000313" key="6">
    <source>
        <dbReference type="EMBL" id="RZC65555.1"/>
    </source>
</evidence>
<dbReference type="GO" id="GO:0005886">
    <property type="term" value="C:plasma membrane"/>
    <property type="evidence" value="ECO:0007669"/>
    <property type="project" value="TreeGrafter"/>
</dbReference>
<dbReference type="InterPro" id="IPR008972">
    <property type="entry name" value="Cupredoxin"/>
</dbReference>
<dbReference type="Proteomes" id="UP000316621">
    <property type="component" value="Chromosome 6"/>
</dbReference>
<feature type="chain" id="PRO_5021282576" description="Phytocyanin domain-containing protein" evidence="4">
    <location>
        <begin position="23"/>
        <end position="428"/>
    </location>
</feature>
<dbReference type="Pfam" id="PF02298">
    <property type="entry name" value="Cu_bind_like"/>
    <property type="match status" value="2"/>
</dbReference>
<proteinExistence type="predicted"/>
<accession>A0A4Y7K0R2</accession>
<dbReference type="Gramene" id="RZC65555">
    <property type="protein sequence ID" value="RZC65555"/>
    <property type="gene ID" value="C5167_009245"/>
</dbReference>
<dbReference type="GO" id="GO:0046872">
    <property type="term" value="F:metal ion binding"/>
    <property type="evidence" value="ECO:0007669"/>
    <property type="project" value="UniProtKB-KW"/>
</dbReference>
<feature type="region of interest" description="Disordered" evidence="3">
    <location>
        <begin position="123"/>
        <end position="166"/>
    </location>
</feature>
<feature type="signal peptide" evidence="4">
    <location>
        <begin position="1"/>
        <end position="22"/>
    </location>
</feature>
<organism evidence="6 7">
    <name type="scientific">Papaver somniferum</name>
    <name type="common">Opium poppy</name>
    <dbReference type="NCBI Taxonomy" id="3469"/>
    <lineage>
        <taxon>Eukaryota</taxon>
        <taxon>Viridiplantae</taxon>
        <taxon>Streptophyta</taxon>
        <taxon>Embryophyta</taxon>
        <taxon>Tracheophyta</taxon>
        <taxon>Spermatophyta</taxon>
        <taxon>Magnoliopsida</taxon>
        <taxon>Ranunculales</taxon>
        <taxon>Papaveraceae</taxon>
        <taxon>Papaveroideae</taxon>
        <taxon>Papaver</taxon>
    </lineage>
</organism>
<feature type="compositionally biased region" description="Pro residues" evidence="3">
    <location>
        <begin position="307"/>
        <end position="372"/>
    </location>
</feature>
<dbReference type="GO" id="GO:0009055">
    <property type="term" value="F:electron transfer activity"/>
    <property type="evidence" value="ECO:0007669"/>
    <property type="project" value="InterPro"/>
</dbReference>
<dbReference type="PROSITE" id="PS51485">
    <property type="entry name" value="PHYTOCYANIN"/>
    <property type="match status" value="2"/>
</dbReference>
<dbReference type="AlphaFoldDB" id="A0A4Y7K0R2"/>